<keyword evidence="6" id="KW-0547">Nucleotide-binding</keyword>
<dbReference type="InterPro" id="IPR036890">
    <property type="entry name" value="HATPase_C_sf"/>
</dbReference>
<reference evidence="21" key="1">
    <citation type="submission" date="2021-02" db="EMBL/GenBank/DDBJ databases">
        <title>Genome-Resolved Metagenomics of a Microbial Community Performing Photosynthetic Biological Nutrient Removal.</title>
        <authorList>
            <person name="Mcdaniel E.A."/>
        </authorList>
    </citation>
    <scope>NUCLEOTIDE SEQUENCE</scope>
    <source>
        <strain evidence="21">UWPOB_OBS1</strain>
    </source>
</reference>
<dbReference type="EMBL" id="JAFLCK010000017">
    <property type="protein sequence ID" value="MBN8661210.1"/>
    <property type="molecule type" value="Genomic_DNA"/>
</dbReference>
<evidence type="ECO:0000256" key="2">
    <source>
        <dbReference type="ARBA" id="ARBA00006402"/>
    </source>
</evidence>
<proteinExistence type="inferred from homology"/>
<dbReference type="Pfam" id="PF01627">
    <property type="entry name" value="Hpt"/>
    <property type="match status" value="1"/>
</dbReference>
<name>A0A8J7TLM6_9BACT</name>
<dbReference type="PROSITE" id="PS50113">
    <property type="entry name" value="PAC"/>
    <property type="match status" value="1"/>
</dbReference>
<evidence type="ECO:0000256" key="9">
    <source>
        <dbReference type="ARBA" id="ARBA00023012"/>
    </source>
</evidence>
<keyword evidence="9" id="KW-0902">Two-component regulatory system</keyword>
<dbReference type="Gene3D" id="1.10.287.130">
    <property type="match status" value="1"/>
</dbReference>
<dbReference type="Gene3D" id="3.30.450.20">
    <property type="entry name" value="PAS domain"/>
    <property type="match status" value="2"/>
</dbReference>
<evidence type="ECO:0000256" key="8">
    <source>
        <dbReference type="ARBA" id="ARBA00022840"/>
    </source>
</evidence>
<dbReference type="SUPFAM" id="SSF47384">
    <property type="entry name" value="Homodimeric domain of signal transducing histidine kinase"/>
    <property type="match status" value="1"/>
</dbReference>
<evidence type="ECO:0000256" key="1">
    <source>
        <dbReference type="ARBA" id="ARBA00000085"/>
    </source>
</evidence>
<dbReference type="Pfam" id="PF08447">
    <property type="entry name" value="PAS_3"/>
    <property type="match status" value="2"/>
</dbReference>
<dbReference type="GO" id="GO:0005886">
    <property type="term" value="C:plasma membrane"/>
    <property type="evidence" value="ECO:0007669"/>
    <property type="project" value="UniProtKB-SubCell"/>
</dbReference>
<organism evidence="21 22">
    <name type="scientific">Candidatus Obscuribacter phosphatis</name>
    <dbReference type="NCBI Taxonomy" id="1906157"/>
    <lineage>
        <taxon>Bacteria</taxon>
        <taxon>Bacillati</taxon>
        <taxon>Candidatus Melainabacteria</taxon>
        <taxon>Candidatus Obscuribacterales</taxon>
        <taxon>Candidatus Obscuribacteraceae</taxon>
        <taxon>Candidatus Obscuribacter</taxon>
    </lineage>
</organism>
<comment type="caution">
    <text evidence="21">The sequence shown here is derived from an EMBL/GenBank/DDBJ whole genome shotgun (WGS) entry which is preliminary data.</text>
</comment>
<comment type="similarity">
    <text evidence="2">In the N-terminal section; belongs to the phytochrome family.</text>
</comment>
<protein>
    <recommendedName>
        <fullName evidence="12">Circadian input-output histidine kinase CikA</fullName>
        <ecNumber evidence="3">2.7.13.3</ecNumber>
    </recommendedName>
    <alternativeName>
        <fullName evidence="11">Sensory/regulatory protein RpfC</fullName>
    </alternativeName>
</protein>
<dbReference type="InterPro" id="IPR036641">
    <property type="entry name" value="HPT_dom_sf"/>
</dbReference>
<dbReference type="SMART" id="SM00388">
    <property type="entry name" value="HisKA"/>
    <property type="match status" value="1"/>
</dbReference>
<dbReference type="PROSITE" id="PS50109">
    <property type="entry name" value="HIS_KIN"/>
    <property type="match status" value="1"/>
</dbReference>
<dbReference type="InterPro" id="IPR000700">
    <property type="entry name" value="PAS-assoc_C"/>
</dbReference>
<dbReference type="InterPro" id="IPR008207">
    <property type="entry name" value="Sig_transdc_His_kin_Hpt_dom"/>
</dbReference>
<dbReference type="EC" id="2.7.13.3" evidence="3"/>
<dbReference type="Pfam" id="PF00512">
    <property type="entry name" value="HisKA"/>
    <property type="match status" value="1"/>
</dbReference>
<dbReference type="Gene3D" id="3.40.50.2300">
    <property type="match status" value="1"/>
</dbReference>
<evidence type="ECO:0000256" key="7">
    <source>
        <dbReference type="ARBA" id="ARBA00022777"/>
    </source>
</evidence>
<feature type="modified residue" description="Phosphohistidine" evidence="13">
    <location>
        <position position="932"/>
    </location>
</feature>
<evidence type="ECO:0000256" key="10">
    <source>
        <dbReference type="ARBA" id="ARBA00064003"/>
    </source>
</evidence>
<gene>
    <name evidence="21" type="ORF">J0M35_12655</name>
</gene>
<dbReference type="PANTHER" id="PTHR45339:SF5">
    <property type="entry name" value="HISTIDINE KINASE"/>
    <property type="match status" value="1"/>
</dbReference>
<feature type="domain" description="PAS" evidence="18">
    <location>
        <begin position="56"/>
        <end position="127"/>
    </location>
</feature>
<dbReference type="PROSITE" id="PS50110">
    <property type="entry name" value="RESPONSE_REGULATORY"/>
    <property type="match status" value="1"/>
</dbReference>
<feature type="modified residue" description="4-aspartylphosphate" evidence="14">
    <location>
        <position position="782"/>
    </location>
</feature>
<evidence type="ECO:0000256" key="5">
    <source>
        <dbReference type="ARBA" id="ARBA00022679"/>
    </source>
</evidence>
<dbReference type="FunFam" id="3.30.565.10:FF:000010">
    <property type="entry name" value="Sensor histidine kinase RcsC"/>
    <property type="match status" value="1"/>
</dbReference>
<evidence type="ECO:0000259" key="19">
    <source>
        <dbReference type="PROSITE" id="PS50113"/>
    </source>
</evidence>
<dbReference type="CDD" id="cd17546">
    <property type="entry name" value="REC_hyHK_CKI1_RcsC-like"/>
    <property type="match status" value="1"/>
</dbReference>
<dbReference type="InterPro" id="IPR005467">
    <property type="entry name" value="His_kinase_dom"/>
</dbReference>
<dbReference type="InterPro" id="IPR003661">
    <property type="entry name" value="HisK_dim/P_dom"/>
</dbReference>
<evidence type="ECO:0000256" key="14">
    <source>
        <dbReference type="PROSITE-ProRule" id="PRU00169"/>
    </source>
</evidence>
<evidence type="ECO:0000259" key="20">
    <source>
        <dbReference type="PROSITE" id="PS50894"/>
    </source>
</evidence>
<evidence type="ECO:0000259" key="18">
    <source>
        <dbReference type="PROSITE" id="PS50112"/>
    </source>
</evidence>
<evidence type="ECO:0000313" key="21">
    <source>
        <dbReference type="EMBL" id="MBN8661210.1"/>
    </source>
</evidence>
<dbReference type="SUPFAM" id="SSF52172">
    <property type="entry name" value="CheY-like"/>
    <property type="match status" value="1"/>
</dbReference>
<dbReference type="InterPro" id="IPR011006">
    <property type="entry name" value="CheY-like_superfamily"/>
</dbReference>
<dbReference type="SUPFAM" id="SSF47226">
    <property type="entry name" value="Histidine-containing phosphotransfer domain, HPT domain"/>
    <property type="match status" value="1"/>
</dbReference>
<comment type="subunit">
    <text evidence="10">At low DSF concentrations, interacts with RpfF.</text>
</comment>
<dbReference type="GO" id="GO:0000155">
    <property type="term" value="F:phosphorelay sensor kinase activity"/>
    <property type="evidence" value="ECO:0007669"/>
    <property type="project" value="InterPro"/>
</dbReference>
<dbReference type="InterPro" id="IPR004358">
    <property type="entry name" value="Sig_transdc_His_kin-like_C"/>
</dbReference>
<evidence type="ECO:0000313" key="22">
    <source>
        <dbReference type="Proteomes" id="UP000664277"/>
    </source>
</evidence>
<evidence type="ECO:0000259" key="17">
    <source>
        <dbReference type="PROSITE" id="PS50110"/>
    </source>
</evidence>
<dbReference type="SUPFAM" id="SSF55874">
    <property type="entry name" value="ATPase domain of HSP90 chaperone/DNA topoisomerase II/histidine kinase"/>
    <property type="match status" value="1"/>
</dbReference>
<evidence type="ECO:0000256" key="6">
    <source>
        <dbReference type="ARBA" id="ARBA00022741"/>
    </source>
</evidence>
<evidence type="ECO:0000256" key="15">
    <source>
        <dbReference type="SAM" id="MobiDB-lite"/>
    </source>
</evidence>
<feature type="domain" description="HPt" evidence="20">
    <location>
        <begin position="893"/>
        <end position="986"/>
    </location>
</feature>
<evidence type="ECO:0000256" key="3">
    <source>
        <dbReference type="ARBA" id="ARBA00012438"/>
    </source>
</evidence>
<evidence type="ECO:0000256" key="11">
    <source>
        <dbReference type="ARBA" id="ARBA00068150"/>
    </source>
</evidence>
<dbReference type="InterPro" id="IPR013655">
    <property type="entry name" value="PAS_fold_3"/>
</dbReference>
<feature type="region of interest" description="Disordered" evidence="15">
    <location>
        <begin position="706"/>
        <end position="725"/>
    </location>
</feature>
<keyword evidence="5" id="KW-0808">Transferase</keyword>
<feature type="domain" description="Response regulatory" evidence="17">
    <location>
        <begin position="733"/>
        <end position="851"/>
    </location>
</feature>
<dbReference type="PRINTS" id="PR00344">
    <property type="entry name" value="BCTRLSENSOR"/>
</dbReference>
<keyword evidence="8" id="KW-0067">ATP-binding</keyword>
<comment type="catalytic activity">
    <reaction evidence="1">
        <text>ATP + protein L-histidine = ADP + protein N-phospho-L-histidine.</text>
        <dbReference type="EC" id="2.7.13.3"/>
    </reaction>
</comment>
<dbReference type="Gene3D" id="1.20.120.160">
    <property type="entry name" value="HPT domain"/>
    <property type="match status" value="1"/>
</dbReference>
<dbReference type="InterPro" id="IPR000014">
    <property type="entry name" value="PAS"/>
</dbReference>
<dbReference type="Pfam" id="PF02518">
    <property type="entry name" value="HATPase_c"/>
    <property type="match status" value="1"/>
</dbReference>
<keyword evidence="4 14" id="KW-0597">Phosphoprotein</keyword>
<dbReference type="Pfam" id="PF00072">
    <property type="entry name" value="Response_reg"/>
    <property type="match status" value="1"/>
</dbReference>
<dbReference type="InterPro" id="IPR035965">
    <property type="entry name" value="PAS-like_dom_sf"/>
</dbReference>
<dbReference type="SMART" id="SM00091">
    <property type="entry name" value="PAS"/>
    <property type="match status" value="2"/>
</dbReference>
<dbReference type="CDD" id="cd16922">
    <property type="entry name" value="HATPase_EvgS-ArcB-TorS-like"/>
    <property type="match status" value="1"/>
</dbReference>
<dbReference type="PROSITE" id="PS50894">
    <property type="entry name" value="HPT"/>
    <property type="match status" value="1"/>
</dbReference>
<dbReference type="CDD" id="cd00082">
    <property type="entry name" value="HisKA"/>
    <property type="match status" value="1"/>
</dbReference>
<dbReference type="CDD" id="cd00130">
    <property type="entry name" value="PAS"/>
    <property type="match status" value="2"/>
</dbReference>
<evidence type="ECO:0000256" key="4">
    <source>
        <dbReference type="ARBA" id="ARBA00022553"/>
    </source>
</evidence>
<dbReference type="InterPro" id="IPR003594">
    <property type="entry name" value="HATPase_dom"/>
</dbReference>
<dbReference type="InterPro" id="IPR001789">
    <property type="entry name" value="Sig_transdc_resp-reg_receiver"/>
</dbReference>
<dbReference type="SMART" id="SM00448">
    <property type="entry name" value="REC"/>
    <property type="match status" value="1"/>
</dbReference>
<evidence type="ECO:0000259" key="16">
    <source>
        <dbReference type="PROSITE" id="PS50109"/>
    </source>
</evidence>
<evidence type="ECO:0000256" key="13">
    <source>
        <dbReference type="PROSITE-ProRule" id="PRU00110"/>
    </source>
</evidence>
<dbReference type="SMART" id="SM00387">
    <property type="entry name" value="HATPase_c"/>
    <property type="match status" value="1"/>
</dbReference>
<dbReference type="SUPFAM" id="SSF55785">
    <property type="entry name" value="PYP-like sensor domain (PAS domain)"/>
    <property type="match status" value="2"/>
</dbReference>
<feature type="domain" description="PAC" evidence="19">
    <location>
        <begin position="129"/>
        <end position="182"/>
    </location>
</feature>
<dbReference type="GO" id="GO:0005524">
    <property type="term" value="F:ATP binding"/>
    <property type="evidence" value="ECO:0007669"/>
    <property type="project" value="UniProtKB-KW"/>
</dbReference>
<dbReference type="Gene3D" id="3.30.565.10">
    <property type="entry name" value="Histidine kinase-like ATPase, C-terminal domain"/>
    <property type="match status" value="1"/>
</dbReference>
<dbReference type="PANTHER" id="PTHR45339">
    <property type="entry name" value="HYBRID SIGNAL TRANSDUCTION HISTIDINE KINASE J"/>
    <property type="match status" value="1"/>
</dbReference>
<dbReference type="AlphaFoldDB" id="A0A8J7TLM6"/>
<accession>A0A8J7TLM6</accession>
<dbReference type="NCBIfam" id="TIGR00229">
    <property type="entry name" value="sensory_box"/>
    <property type="match status" value="2"/>
</dbReference>
<dbReference type="Proteomes" id="UP000664277">
    <property type="component" value="Unassembled WGS sequence"/>
</dbReference>
<keyword evidence="7" id="KW-0418">Kinase</keyword>
<dbReference type="InterPro" id="IPR036097">
    <property type="entry name" value="HisK_dim/P_sf"/>
</dbReference>
<dbReference type="PROSITE" id="PS50112">
    <property type="entry name" value="PAS"/>
    <property type="match status" value="1"/>
</dbReference>
<feature type="domain" description="Histidine kinase" evidence="16">
    <location>
        <begin position="341"/>
        <end position="561"/>
    </location>
</feature>
<evidence type="ECO:0000256" key="12">
    <source>
        <dbReference type="ARBA" id="ARBA00074306"/>
    </source>
</evidence>
<dbReference type="FunFam" id="1.10.287.130:FF:000002">
    <property type="entry name" value="Two-component osmosensing histidine kinase"/>
    <property type="match status" value="1"/>
</dbReference>
<sequence length="998" mass="111787">MTEFNKRLLKLLRKPVWNVLERSRDRGFSDGLRNHLVHLMLLAEEENSSLQDLKSNFAPFIKLIEYSPTFLFISDKKGEAVYINERFSEYTGLEISASLGSGWLAAVDIRDRQMVQDAWLEAVATGNPFELEFRIKSGYDQHSRWYLTRALPYVDPKGNITKWFGTCTEINTQKKLKEELAQKVLTLSNLVKENQRSKDKLAESEKVFRIVCETSPHLIAKVSNEGKIAYCNGRFQHYAGFSESNKFWQEIVHPEDLDKFERIWEQSMREKTPLDLEVRLRNKQGQFRWHLIRGLPVQETASDWCLTCTDMESQHNLMTALSKAKESAEEASRLKSSFVANISHELKTPLNGVLGMTQLLLAMDLPETAREYLSVVAEAGQSLLGVINDVLDFSKIEAGKLELILEPHSLKALLDGTANVVAPQAEGKQLFFLTYLDPFLPEALVLDGQRTKQVLFNLLSNAIKFTEIGGIVLSANMVSEDEKTCTVRFSVMDSGIGISPEIRQRVFEPFVQDTSIEGFKSGTGLGLSISQNLVELMGGTLDIESEPGNGSDFSFTVKLSKAAHTAPSTISPLLDMRNLFGRTIILVGRSRHMTERLARYLSNVGLKVRAQTTATPWAQVSCLLEEENTQAQEAYLISMGKIPKQWLRDKSFLECRFKKVIIINDPIMSLDLHRSNHPDCVYLTCPVKFTHLLAALKGVELQAISSGQPAPTDRAGLKPELSSDYGQSKGERLALIADDSPINLRVARLLLMQLGIDADTVASGQEAITLAEQKDYDIIFLDCQMPGMDGFETCKEIRAKQSANGRWTPIIAVTASAFSLVKEKFSKAGMDDFLPKPIISENVVNLLNKWLDDGHFNLPPQPRLASITVMNEDTTASDIYENQLDLPKLSKNYGPEHVQLLQLFKEQGRDYTKQIKEALQLGDFALAADRAHGFKGVCATVQAQHLQHLLKDLEEELRQGKVGTATILLGSVSANLSSFLEEIEIYLAKTRSRSDKTS</sequence>